<dbReference type="Proteomes" id="UP000547058">
    <property type="component" value="Unassembled WGS sequence"/>
</dbReference>
<dbReference type="EMBL" id="JACGXS010000001">
    <property type="protein sequence ID" value="MBA8680987.1"/>
    <property type="molecule type" value="Genomic_DNA"/>
</dbReference>
<organism evidence="2 3">
    <name type="scientific">Stenotrophomonas tumulicola</name>
    <dbReference type="NCBI Taxonomy" id="1685415"/>
    <lineage>
        <taxon>Bacteria</taxon>
        <taxon>Pseudomonadati</taxon>
        <taxon>Pseudomonadota</taxon>
        <taxon>Gammaproteobacteria</taxon>
        <taxon>Lysobacterales</taxon>
        <taxon>Lysobacteraceae</taxon>
        <taxon>Stenotrophomonas</taxon>
    </lineage>
</organism>
<dbReference type="InterPro" id="IPR001466">
    <property type="entry name" value="Beta-lactam-related"/>
</dbReference>
<dbReference type="Pfam" id="PF00144">
    <property type="entry name" value="Beta-lactamase"/>
    <property type="match status" value="1"/>
</dbReference>
<feature type="domain" description="Beta-lactamase-related" evidence="1">
    <location>
        <begin position="34"/>
        <end position="348"/>
    </location>
</feature>
<dbReference type="AlphaFoldDB" id="A0A7W3FK03"/>
<sequence length="480" mass="51112">MALPAQADSPGAGERGLALGAVATAPELSARLDAQLETNRERYGIAGQAVLVAHNGTIVYQAEGGERDRSQHAPVTADTVFGAQSLAKLFTSTLVMQLVDEGALDLDAPASRHVPNLPAAWQAIPVRDFLNHSSGVAEYFEDRNGHWTSKGYIGLAPTLAAALAVAGDAPMLFVPGSRVRYTQTNFLVLSALLEAHYRQPYPTIARRRILQPLELRSTWLGKPGVPRNRAAVAYVGRQGALQAANEEAFKDYGYGHSDLQTTVADMNRFLQALAAGKLVRPATLEALWQPQVLSSGSTNYISSGWDTLRNDGYTQVGHDGGTRVRARLAYKGTLAGDTWIFVYFTNGSARNVWSSTLVDSVMAVAAPEAFPHALLSERLIAHALAEGSAGEDAMQAWLRDGSGIPAAELERAINATGYAIRENLGARVALKVFTLNTTLYPGSANAWDSLAECHAALGDTATAEAMYAKSRALAGTAKGN</sequence>
<evidence type="ECO:0000313" key="2">
    <source>
        <dbReference type="EMBL" id="MBA8680987.1"/>
    </source>
</evidence>
<evidence type="ECO:0000313" key="3">
    <source>
        <dbReference type="Proteomes" id="UP000547058"/>
    </source>
</evidence>
<keyword evidence="3" id="KW-1185">Reference proteome</keyword>
<dbReference type="PANTHER" id="PTHR43283">
    <property type="entry name" value="BETA-LACTAMASE-RELATED"/>
    <property type="match status" value="1"/>
</dbReference>
<accession>A0A7W3FK03</accession>
<name>A0A7W3FK03_9GAMM</name>
<dbReference type="SUPFAM" id="SSF56601">
    <property type="entry name" value="beta-lactamase/transpeptidase-like"/>
    <property type="match status" value="1"/>
</dbReference>
<protein>
    <submittedName>
        <fullName evidence="2">Beta-lactamase family protein</fullName>
    </submittedName>
</protein>
<comment type="caution">
    <text evidence="2">The sequence shown here is derived from an EMBL/GenBank/DDBJ whole genome shotgun (WGS) entry which is preliminary data.</text>
</comment>
<dbReference type="InterPro" id="IPR050789">
    <property type="entry name" value="Diverse_Enzym_Activities"/>
</dbReference>
<dbReference type="Gene3D" id="3.40.710.10">
    <property type="entry name" value="DD-peptidase/beta-lactamase superfamily"/>
    <property type="match status" value="1"/>
</dbReference>
<dbReference type="InterPro" id="IPR012338">
    <property type="entry name" value="Beta-lactam/transpept-like"/>
</dbReference>
<evidence type="ECO:0000259" key="1">
    <source>
        <dbReference type="Pfam" id="PF00144"/>
    </source>
</evidence>
<reference evidence="2 3" key="1">
    <citation type="submission" date="2020-08" db="EMBL/GenBank/DDBJ databases">
        <title>Stenotrophomonas tumulicola JCM 30961.</title>
        <authorList>
            <person name="Deng Y."/>
        </authorList>
    </citation>
    <scope>NUCLEOTIDE SEQUENCE [LARGE SCALE GENOMIC DNA]</scope>
    <source>
        <strain evidence="2 3">JCM 30961</strain>
    </source>
</reference>
<dbReference type="RefSeq" id="WP_182338168.1">
    <property type="nucleotide sequence ID" value="NZ_JACGXS010000001.1"/>
</dbReference>
<gene>
    <name evidence="2" type="ORF">H4O11_04105</name>
</gene>
<proteinExistence type="predicted"/>